<dbReference type="OrthoDB" id="7264282at2"/>
<dbReference type="EMBL" id="AOSK01000089">
    <property type="protein sequence ID" value="EYD75284.1"/>
    <property type="molecule type" value="Genomic_DNA"/>
</dbReference>
<accession>A0A017HNC3</accession>
<dbReference type="RefSeq" id="WP_037279921.1">
    <property type="nucleotide sequence ID" value="NZ_KK088566.1"/>
</dbReference>
<keyword evidence="3" id="KW-1185">Reference proteome</keyword>
<dbReference type="HOGENOM" id="CLU_1990305_0_0_5"/>
<feature type="transmembrane region" description="Helical" evidence="1">
    <location>
        <begin position="28"/>
        <end position="49"/>
    </location>
</feature>
<evidence type="ECO:0000313" key="2">
    <source>
        <dbReference type="EMBL" id="EYD75284.1"/>
    </source>
</evidence>
<evidence type="ECO:0008006" key="4">
    <source>
        <dbReference type="Google" id="ProtNLM"/>
    </source>
</evidence>
<keyword evidence="1" id="KW-0472">Membrane</keyword>
<proteinExistence type="predicted"/>
<keyword evidence="1" id="KW-1133">Transmembrane helix</keyword>
<dbReference type="Proteomes" id="UP000019666">
    <property type="component" value="Unassembled WGS sequence"/>
</dbReference>
<dbReference type="STRING" id="442562.Rumeso_03195"/>
<protein>
    <recommendedName>
        <fullName evidence="4">Transmembrane protein</fullName>
    </recommendedName>
</protein>
<sequence length="133" mass="14691">MSDEHPAGGEEEFREEEASLVRITLGPVVWMAHFIVSYAATAVVCAKLSTDELVWLRMGIAAATLLALGTIAWLGRRSWRQWRHGNEDIWEDPAATSEDRHQFLGHAALLLAVISFIGVIYTALPALFAATCR</sequence>
<name>A0A017HNC3_9RHOB</name>
<comment type="caution">
    <text evidence="2">The sequence shown here is derived from an EMBL/GenBank/DDBJ whole genome shotgun (WGS) entry which is preliminary data.</text>
</comment>
<feature type="transmembrane region" description="Helical" evidence="1">
    <location>
        <begin position="107"/>
        <end position="130"/>
    </location>
</feature>
<keyword evidence="1" id="KW-0812">Transmembrane</keyword>
<organism evidence="2 3">
    <name type="scientific">Rubellimicrobium mesophilum DSM 19309</name>
    <dbReference type="NCBI Taxonomy" id="442562"/>
    <lineage>
        <taxon>Bacteria</taxon>
        <taxon>Pseudomonadati</taxon>
        <taxon>Pseudomonadota</taxon>
        <taxon>Alphaproteobacteria</taxon>
        <taxon>Rhodobacterales</taxon>
        <taxon>Roseobacteraceae</taxon>
        <taxon>Rubellimicrobium</taxon>
    </lineage>
</organism>
<reference evidence="2 3" key="1">
    <citation type="submission" date="2013-02" db="EMBL/GenBank/DDBJ databases">
        <authorList>
            <person name="Fiebig A."/>
            <person name="Goeker M."/>
            <person name="Klenk H.-P.P."/>
        </authorList>
    </citation>
    <scope>NUCLEOTIDE SEQUENCE [LARGE SCALE GENOMIC DNA]</scope>
    <source>
        <strain evidence="2 3">DSM 19309</strain>
    </source>
</reference>
<evidence type="ECO:0000256" key="1">
    <source>
        <dbReference type="SAM" id="Phobius"/>
    </source>
</evidence>
<feature type="transmembrane region" description="Helical" evidence="1">
    <location>
        <begin position="55"/>
        <end position="74"/>
    </location>
</feature>
<dbReference type="AlphaFoldDB" id="A0A017HNC3"/>
<gene>
    <name evidence="2" type="ORF">Rumeso_03195</name>
</gene>
<evidence type="ECO:0000313" key="3">
    <source>
        <dbReference type="Proteomes" id="UP000019666"/>
    </source>
</evidence>